<dbReference type="Proteomes" id="UP000291116">
    <property type="component" value="Unassembled WGS sequence"/>
</dbReference>
<gene>
    <name evidence="1" type="ORF">PSNMU_V1.4_AUG-EV-PASAV3_0112890</name>
</gene>
<dbReference type="AlphaFoldDB" id="A0A448ZQ90"/>
<keyword evidence="2" id="KW-1185">Reference proteome</keyword>
<protein>
    <submittedName>
        <fullName evidence="1">Uncharacterized protein</fullName>
    </submittedName>
</protein>
<sequence length="600" mass="64774">MVIKLLNPSTKNDAAFSDVPSVALVGGWMDGLALSRWYSSASVSPILRLQGGNDGVLLLVLQVLRRLPGKQEAVVGFLEVRVSPGRHDRQRLRLAVDPDDLGDRPAAVAGPQAKGVAARVEHQDLVALLEAGHHDVLLEVVSGKAEGTSNVGEFLGPVGGLADRQKVHPAVLAGVDVPQEHVGTQVYVGHPRLLALKRVFDLAVGVPTVEIGPLAKLGDQLHLVKEGRGGFFELVDVVLHPREVGSVVRVLVPEDFRAEAPANVHTDDAAVDALGLEHGVRFHSKFDDALDGTDGDLEVLHGGSRVDVELRDGVLGNGVHDVLLAADGRAELGLVAADLEDLRRARVDQGVDPQSDHEIGVFRDALQLLEGVDVQKNAVELRVLVTDANLVLGLDGGATSCRRMAGWGFVLTAMACRALGWSPNTSMRWVRYFRWVVQEWNIRAVSSGPTMSRSLACSRAQKASSLVGKTLLFVTDDMARCEIRWLLRTKGEGGARRFETRVSRVRFEGDGDGKEAKADSARELWLRLRLRLLLLLINADDLAVNSLLNIIGGFGDIGGKTGLSENGLLLVGGWDRRLLFAVVCFDFCAEWLCSARIRSS</sequence>
<proteinExistence type="predicted"/>
<reference evidence="1 2" key="1">
    <citation type="submission" date="2019-01" db="EMBL/GenBank/DDBJ databases">
        <authorList>
            <person name="Ferrante I. M."/>
        </authorList>
    </citation>
    <scope>NUCLEOTIDE SEQUENCE [LARGE SCALE GENOMIC DNA]</scope>
    <source>
        <strain evidence="1 2">B856</strain>
    </source>
</reference>
<dbReference type="EMBL" id="CAACVS010000627">
    <property type="protein sequence ID" value="VEU44209.1"/>
    <property type="molecule type" value="Genomic_DNA"/>
</dbReference>
<evidence type="ECO:0000313" key="1">
    <source>
        <dbReference type="EMBL" id="VEU44209.1"/>
    </source>
</evidence>
<organism evidence="1 2">
    <name type="scientific">Pseudo-nitzschia multistriata</name>
    <dbReference type="NCBI Taxonomy" id="183589"/>
    <lineage>
        <taxon>Eukaryota</taxon>
        <taxon>Sar</taxon>
        <taxon>Stramenopiles</taxon>
        <taxon>Ochrophyta</taxon>
        <taxon>Bacillariophyta</taxon>
        <taxon>Bacillariophyceae</taxon>
        <taxon>Bacillariophycidae</taxon>
        <taxon>Bacillariales</taxon>
        <taxon>Bacillariaceae</taxon>
        <taxon>Pseudo-nitzschia</taxon>
    </lineage>
</organism>
<accession>A0A448ZQ90</accession>
<evidence type="ECO:0000313" key="2">
    <source>
        <dbReference type="Proteomes" id="UP000291116"/>
    </source>
</evidence>
<name>A0A448ZQ90_9STRA</name>